<organism evidence="1 2">
    <name type="scientific">Botrytis deweyae</name>
    <dbReference type="NCBI Taxonomy" id="2478750"/>
    <lineage>
        <taxon>Eukaryota</taxon>
        <taxon>Fungi</taxon>
        <taxon>Dikarya</taxon>
        <taxon>Ascomycota</taxon>
        <taxon>Pezizomycotina</taxon>
        <taxon>Leotiomycetes</taxon>
        <taxon>Helotiales</taxon>
        <taxon>Sclerotiniaceae</taxon>
        <taxon>Botrytis</taxon>
    </lineage>
</organism>
<reference evidence="1 2" key="1">
    <citation type="journal article" date="2020" name="Genome Biol. Evol.">
        <title>Comparative genomics of Sclerotiniaceae.</title>
        <authorList>
            <person name="Valero Jimenez C.A."/>
            <person name="Steentjes M."/>
            <person name="Scholten O.E."/>
            <person name="Van Kan J.A.L."/>
        </authorList>
    </citation>
    <scope>NUCLEOTIDE SEQUENCE [LARGE SCALE GENOMIC DNA]</scope>
    <source>
        <strain evidence="1 2">B1</strain>
    </source>
</reference>
<comment type="caution">
    <text evidence="1">The sequence shown here is derived from an EMBL/GenBank/DDBJ whole genome shotgun (WGS) entry which is preliminary data.</text>
</comment>
<evidence type="ECO:0000313" key="1">
    <source>
        <dbReference type="EMBL" id="KAF7939943.1"/>
    </source>
</evidence>
<gene>
    <name evidence="1" type="ORF">EAE98_000070</name>
</gene>
<protein>
    <submittedName>
        <fullName evidence="1">Uncharacterized protein</fullName>
    </submittedName>
</protein>
<dbReference type="RefSeq" id="XP_038815365.1">
    <property type="nucleotide sequence ID" value="XM_038947688.1"/>
</dbReference>
<name>A0ABQ7J1M0_9HELO</name>
<keyword evidence="2" id="KW-1185">Reference proteome</keyword>
<evidence type="ECO:0000313" key="2">
    <source>
        <dbReference type="Proteomes" id="UP000783213"/>
    </source>
</evidence>
<sequence length="68" mass="7678">MTRNTQASRMCSREGTFRCHFRNKLFSAVKLPRQDSRESIIANNHIVTDIQGKSAPVNSLSAPITYQP</sequence>
<dbReference type="EMBL" id="RCSX01000001">
    <property type="protein sequence ID" value="KAF7939943.1"/>
    <property type="molecule type" value="Genomic_DNA"/>
</dbReference>
<dbReference type="GeneID" id="62226845"/>
<accession>A0ABQ7J1M0</accession>
<dbReference type="Proteomes" id="UP000783213">
    <property type="component" value="Unassembled WGS sequence"/>
</dbReference>
<proteinExistence type="predicted"/>